<evidence type="ECO:0000256" key="2">
    <source>
        <dbReference type="SAM" id="Phobius"/>
    </source>
</evidence>
<dbReference type="AlphaFoldDB" id="A0A9E7FF08"/>
<keyword evidence="2" id="KW-1133">Transmembrane helix</keyword>
<feature type="region of interest" description="Disordered" evidence="1">
    <location>
        <begin position="53"/>
        <end position="74"/>
    </location>
</feature>
<feature type="transmembrane region" description="Helical" evidence="2">
    <location>
        <begin position="26"/>
        <end position="45"/>
    </location>
</feature>
<name>A0A9E7FF08_9LILI</name>
<organism evidence="3 4">
    <name type="scientific">Musa troglodytarum</name>
    <name type="common">fe'i banana</name>
    <dbReference type="NCBI Taxonomy" id="320322"/>
    <lineage>
        <taxon>Eukaryota</taxon>
        <taxon>Viridiplantae</taxon>
        <taxon>Streptophyta</taxon>
        <taxon>Embryophyta</taxon>
        <taxon>Tracheophyta</taxon>
        <taxon>Spermatophyta</taxon>
        <taxon>Magnoliopsida</taxon>
        <taxon>Liliopsida</taxon>
        <taxon>Zingiberales</taxon>
        <taxon>Musaceae</taxon>
        <taxon>Musa</taxon>
    </lineage>
</organism>
<dbReference type="EMBL" id="CP097505">
    <property type="protein sequence ID" value="URD93081.1"/>
    <property type="molecule type" value="Genomic_DNA"/>
</dbReference>
<keyword evidence="4" id="KW-1185">Reference proteome</keyword>
<protein>
    <submittedName>
        <fullName evidence="3">Uncharacterized protein</fullName>
    </submittedName>
</protein>
<evidence type="ECO:0000256" key="1">
    <source>
        <dbReference type="SAM" id="MobiDB-lite"/>
    </source>
</evidence>
<accession>A0A9E7FF08</accession>
<evidence type="ECO:0000313" key="4">
    <source>
        <dbReference type="Proteomes" id="UP001055439"/>
    </source>
</evidence>
<proteinExistence type="predicted"/>
<gene>
    <name evidence="3" type="ORF">MUK42_32345</name>
</gene>
<keyword evidence="2" id="KW-0812">Transmembrane</keyword>
<sequence>MDYSSLPYYGASTLEVEWKAIKEAPFLASLFLLVLPLVLLALLWFSLGGARGEGTGGGSATGEAGKRGGAVGNL</sequence>
<evidence type="ECO:0000313" key="3">
    <source>
        <dbReference type="EMBL" id="URD93081.1"/>
    </source>
</evidence>
<keyword evidence="2" id="KW-0472">Membrane</keyword>
<reference evidence="3" key="1">
    <citation type="submission" date="2022-05" db="EMBL/GenBank/DDBJ databases">
        <title>The Musa troglodytarum L. genome provides insights into the mechanism of non-climacteric behaviour and enrichment of carotenoids.</title>
        <authorList>
            <person name="Wang J."/>
        </authorList>
    </citation>
    <scope>NUCLEOTIDE SEQUENCE</scope>
    <source>
        <tissue evidence="3">Leaf</tissue>
    </source>
</reference>
<dbReference type="Proteomes" id="UP001055439">
    <property type="component" value="Chromosome 3"/>
</dbReference>